<proteinExistence type="inferred from homology"/>
<feature type="non-terminal residue" evidence="10">
    <location>
        <position position="1"/>
    </location>
</feature>
<protein>
    <submittedName>
        <fullName evidence="10">NANO3 protein</fullName>
    </submittedName>
</protein>
<dbReference type="Gene3D" id="4.10.60.30">
    <property type="entry name" value="Nanos, RNA-binding domain"/>
    <property type="match status" value="1"/>
</dbReference>
<dbReference type="InterPro" id="IPR008705">
    <property type="entry name" value="Nanos/Xcar2"/>
</dbReference>
<reference evidence="10 11" key="1">
    <citation type="submission" date="2019-09" db="EMBL/GenBank/DDBJ databases">
        <title>Bird 10,000 Genomes (B10K) Project - Family phase.</title>
        <authorList>
            <person name="Zhang G."/>
        </authorList>
    </citation>
    <scope>NUCLEOTIDE SEQUENCE [LARGE SCALE GENOMIC DNA]</scope>
    <source>
        <strain evidence="10">B10K-MSB-37135</strain>
        <tissue evidence="10">Heart</tissue>
    </source>
</reference>
<dbReference type="EMBL" id="VWPW01004429">
    <property type="protein sequence ID" value="NWJ00081.1"/>
    <property type="molecule type" value="Genomic_DNA"/>
</dbReference>
<evidence type="ECO:0000256" key="1">
    <source>
        <dbReference type="ARBA" id="ARBA00004496"/>
    </source>
</evidence>
<evidence type="ECO:0000256" key="7">
    <source>
        <dbReference type="ARBA" id="ARBA00022884"/>
    </source>
</evidence>
<dbReference type="GO" id="GO:0008270">
    <property type="term" value="F:zinc ion binding"/>
    <property type="evidence" value="ECO:0007669"/>
    <property type="project" value="UniProtKB-KW"/>
</dbReference>
<evidence type="ECO:0000256" key="3">
    <source>
        <dbReference type="ARBA" id="ARBA00022723"/>
    </source>
</evidence>
<comment type="subcellular location">
    <subcellularLocation>
        <location evidence="1">Cytoplasm</location>
    </subcellularLocation>
</comment>
<feature type="non-terminal residue" evidence="10">
    <location>
        <position position="109"/>
    </location>
</feature>
<dbReference type="AlphaFoldDB" id="A0A7K4L645"/>
<dbReference type="PROSITE" id="PS51522">
    <property type="entry name" value="ZF_NANOS"/>
    <property type="match status" value="1"/>
</dbReference>
<evidence type="ECO:0000256" key="8">
    <source>
        <dbReference type="PROSITE-ProRule" id="PRU00855"/>
    </source>
</evidence>
<evidence type="ECO:0000259" key="9">
    <source>
        <dbReference type="PROSITE" id="PS51522"/>
    </source>
</evidence>
<dbReference type="Pfam" id="PF05741">
    <property type="entry name" value="zf-nanos"/>
    <property type="match status" value="1"/>
</dbReference>
<feature type="domain" description="Nanos-type" evidence="9">
    <location>
        <begin position="39"/>
        <end position="93"/>
    </location>
</feature>
<evidence type="ECO:0000256" key="5">
    <source>
        <dbReference type="ARBA" id="ARBA00022833"/>
    </source>
</evidence>
<keyword evidence="4 8" id="KW-0863">Zinc-finger</keyword>
<comment type="similarity">
    <text evidence="8">Belongs to the nanos family.</text>
</comment>
<keyword evidence="5" id="KW-0862">Zinc</keyword>
<evidence type="ECO:0000256" key="4">
    <source>
        <dbReference type="ARBA" id="ARBA00022771"/>
    </source>
</evidence>
<dbReference type="PANTHER" id="PTHR12887">
    <property type="entry name" value="NANOS PROTEIN"/>
    <property type="match status" value="1"/>
</dbReference>
<gene>
    <name evidence="10" type="primary">Nanos3</name>
    <name evidence="10" type="ORF">CRYUND_R14526</name>
</gene>
<accession>A0A7K4L645</accession>
<dbReference type="InterPro" id="IPR024161">
    <property type="entry name" value="Znf_nanos-typ"/>
</dbReference>
<keyword evidence="7 8" id="KW-0694">RNA-binding</keyword>
<evidence type="ECO:0000256" key="6">
    <source>
        <dbReference type="ARBA" id="ARBA00022845"/>
    </source>
</evidence>
<comment type="caution">
    <text evidence="10">The sequence shown here is derived from an EMBL/GenBank/DDBJ whole genome shotgun (WGS) entry which is preliminary data.</text>
</comment>
<keyword evidence="11" id="KW-1185">Reference proteome</keyword>
<evidence type="ECO:0000313" key="10">
    <source>
        <dbReference type="EMBL" id="NWJ00081.1"/>
    </source>
</evidence>
<keyword evidence="6 8" id="KW-0810">Translation regulation</keyword>
<dbReference type="GO" id="GO:0005737">
    <property type="term" value="C:cytoplasm"/>
    <property type="evidence" value="ECO:0007669"/>
    <property type="project" value="UniProtKB-SubCell"/>
</dbReference>
<keyword evidence="3" id="KW-0479">Metal-binding</keyword>
<sequence length="109" mass="12304">PFPAFDMWHDYLGLAALLAALRRGPAPVPVPVPVPVPLLCPFCRHNGEARHVYTGHNLHGPGGRVECPVLRRYVCPQCGATRDHAHTRRFCPLTRSGYVSVYRGRRRRR</sequence>
<evidence type="ECO:0000256" key="2">
    <source>
        <dbReference type="ARBA" id="ARBA00022490"/>
    </source>
</evidence>
<organism evidence="10 11">
    <name type="scientific">Crypturellus undulatus</name>
    <dbReference type="NCBI Taxonomy" id="48396"/>
    <lineage>
        <taxon>Eukaryota</taxon>
        <taxon>Metazoa</taxon>
        <taxon>Chordata</taxon>
        <taxon>Craniata</taxon>
        <taxon>Vertebrata</taxon>
        <taxon>Euteleostomi</taxon>
        <taxon>Archelosauria</taxon>
        <taxon>Archosauria</taxon>
        <taxon>Dinosauria</taxon>
        <taxon>Saurischia</taxon>
        <taxon>Theropoda</taxon>
        <taxon>Coelurosauria</taxon>
        <taxon>Aves</taxon>
        <taxon>Palaeognathae</taxon>
        <taxon>Tinamiformes</taxon>
        <taxon>Tinamidae</taxon>
        <taxon>Crypturellus</taxon>
    </lineage>
</organism>
<evidence type="ECO:0000313" key="11">
    <source>
        <dbReference type="Proteomes" id="UP000534426"/>
    </source>
</evidence>
<dbReference type="Proteomes" id="UP000534426">
    <property type="component" value="Unassembled WGS sequence"/>
</dbReference>
<dbReference type="InterPro" id="IPR038129">
    <property type="entry name" value="Nanos_sf"/>
</dbReference>
<dbReference type="GO" id="GO:0003723">
    <property type="term" value="F:RNA binding"/>
    <property type="evidence" value="ECO:0007669"/>
    <property type="project" value="UniProtKB-UniRule"/>
</dbReference>
<name>A0A7K4L645_9AVES</name>
<keyword evidence="2" id="KW-0963">Cytoplasm</keyword>
<dbReference type="GO" id="GO:0006417">
    <property type="term" value="P:regulation of translation"/>
    <property type="evidence" value="ECO:0007669"/>
    <property type="project" value="UniProtKB-UniRule"/>
</dbReference>